<comment type="similarity">
    <text evidence="2">Belongs to the ABC transporter superfamily.</text>
</comment>
<evidence type="ECO:0000256" key="5">
    <source>
        <dbReference type="ARBA" id="ARBA00022741"/>
    </source>
</evidence>
<feature type="domain" description="ABC transporter" evidence="8">
    <location>
        <begin position="21"/>
        <end position="271"/>
    </location>
</feature>
<dbReference type="PANTHER" id="PTHR43297:SF2">
    <property type="entry name" value="DIPEPTIDE TRANSPORT ATP-BINDING PROTEIN DPPD"/>
    <property type="match status" value="1"/>
</dbReference>
<dbReference type="PROSITE" id="PS50893">
    <property type="entry name" value="ABC_TRANSPORTER_2"/>
    <property type="match status" value="2"/>
</dbReference>
<dbReference type="InterPro" id="IPR003439">
    <property type="entry name" value="ABC_transporter-like_ATP-bd"/>
</dbReference>
<gene>
    <name evidence="9" type="ORF">JOF46_000789</name>
</gene>
<dbReference type="InterPro" id="IPR013563">
    <property type="entry name" value="Oligopep_ABC_C"/>
</dbReference>
<evidence type="ECO:0000256" key="4">
    <source>
        <dbReference type="ARBA" id="ARBA00022475"/>
    </source>
</evidence>
<evidence type="ECO:0000256" key="6">
    <source>
        <dbReference type="ARBA" id="ARBA00022840"/>
    </source>
</evidence>
<reference evidence="9 10" key="1">
    <citation type="submission" date="2021-03" db="EMBL/GenBank/DDBJ databases">
        <title>Sequencing the genomes of 1000 actinobacteria strains.</title>
        <authorList>
            <person name="Klenk H.-P."/>
        </authorList>
    </citation>
    <scope>NUCLEOTIDE SEQUENCE [LARGE SCALE GENOMIC DNA]</scope>
    <source>
        <strain evidence="9 10">DSM 15454</strain>
    </source>
</reference>
<keyword evidence="6 9" id="KW-0067">ATP-binding</keyword>
<dbReference type="SMART" id="SM00382">
    <property type="entry name" value="AAA"/>
    <property type="match status" value="2"/>
</dbReference>
<keyword evidence="4" id="KW-1003">Cell membrane</keyword>
<keyword evidence="7" id="KW-0472">Membrane</keyword>
<comment type="caution">
    <text evidence="9">The sequence shown here is derived from an EMBL/GenBank/DDBJ whole genome shotgun (WGS) entry which is preliminary data.</text>
</comment>
<dbReference type="InterPro" id="IPR027417">
    <property type="entry name" value="P-loop_NTPase"/>
</dbReference>
<dbReference type="GO" id="GO:0005524">
    <property type="term" value="F:ATP binding"/>
    <property type="evidence" value="ECO:0007669"/>
    <property type="project" value="UniProtKB-KW"/>
</dbReference>
<organism evidence="9 10">
    <name type="scientific">Paeniglutamicibacter psychrophenolicus</name>
    <dbReference type="NCBI Taxonomy" id="257454"/>
    <lineage>
        <taxon>Bacteria</taxon>
        <taxon>Bacillati</taxon>
        <taxon>Actinomycetota</taxon>
        <taxon>Actinomycetes</taxon>
        <taxon>Micrococcales</taxon>
        <taxon>Micrococcaceae</taxon>
        <taxon>Paeniglutamicibacter</taxon>
    </lineage>
</organism>
<comment type="subcellular location">
    <subcellularLocation>
        <location evidence="1">Cell membrane</location>
        <topology evidence="1">Peripheral membrane protein</topology>
    </subcellularLocation>
</comment>
<dbReference type="Gene3D" id="3.40.50.300">
    <property type="entry name" value="P-loop containing nucleotide triphosphate hydrolases"/>
    <property type="match status" value="2"/>
</dbReference>
<evidence type="ECO:0000256" key="3">
    <source>
        <dbReference type="ARBA" id="ARBA00022448"/>
    </source>
</evidence>
<accession>A0ABS4W9J4</accession>
<keyword evidence="10" id="KW-1185">Reference proteome</keyword>
<dbReference type="InterPro" id="IPR050388">
    <property type="entry name" value="ABC_Ni/Peptide_Import"/>
</dbReference>
<feature type="domain" description="ABC transporter" evidence="8">
    <location>
        <begin position="301"/>
        <end position="550"/>
    </location>
</feature>
<keyword evidence="3" id="KW-0813">Transport</keyword>
<name>A0ABS4W9J4_9MICC</name>
<evidence type="ECO:0000313" key="10">
    <source>
        <dbReference type="Proteomes" id="UP000766570"/>
    </source>
</evidence>
<dbReference type="PANTHER" id="PTHR43297">
    <property type="entry name" value="OLIGOPEPTIDE TRANSPORT ATP-BINDING PROTEIN APPD"/>
    <property type="match status" value="1"/>
</dbReference>
<dbReference type="NCBIfam" id="NF008453">
    <property type="entry name" value="PRK11308.1"/>
    <property type="match status" value="2"/>
</dbReference>
<dbReference type="InterPro" id="IPR003593">
    <property type="entry name" value="AAA+_ATPase"/>
</dbReference>
<dbReference type="EMBL" id="JAGIOE010000001">
    <property type="protein sequence ID" value="MBP2372877.1"/>
    <property type="molecule type" value="Genomic_DNA"/>
</dbReference>
<dbReference type="RefSeq" id="WP_245347995.1">
    <property type="nucleotide sequence ID" value="NZ_BAAAMI010000019.1"/>
</dbReference>
<evidence type="ECO:0000256" key="7">
    <source>
        <dbReference type="ARBA" id="ARBA00023136"/>
    </source>
</evidence>
<dbReference type="Pfam" id="PF08352">
    <property type="entry name" value="oligo_HPY"/>
    <property type="match status" value="2"/>
</dbReference>
<dbReference type="SUPFAM" id="SSF52540">
    <property type="entry name" value="P-loop containing nucleoside triphosphate hydrolases"/>
    <property type="match status" value="2"/>
</dbReference>
<sequence length="561" mass="60488">MSVSTTMARPAGEPPVSDVVLEVRNLAVNFDTEMGSVKGIEGVNLTLKRGETIAIVGESGSGKTTTINAIMGLLPGNGSIVQGEVIFQGRNIGNAPEKVMRKVRGKNIGLVPQDPMSSLNPVIRIGKQIEEVLLVHGNATKANAAEKACKLLAQVGLPDPQARARQYPHEFSGGMRQRALIAIALACQPELLIADEPTSALDVTVQRTILDHLDTLTTEFGTSMILVTHDLGLAADRAETVIVMSKGQIVEQGPAKEILANPQHEYTKRLVNSAPSLISTPLKAVSQENTHETGAPRDVILSVRDVSMDYKFRSQQTGKQVTFNAVKNVSFDLVRGTTLAIVGESGSGKSTTARMALKLEKPTRGSIEVDGTKIAHLHGRELKAFRKKVQPIFQDPFSSLNPMSSIGQILEEPLKIYGIGNAASRRATACELLDKVSLNPDMYDRFATELSGGQRQRIAIARSLVLGPELIICDEPVSALDVLVQAQILDLLIQLQEELKLSYLFISHDLAVVRLIADEVAVMKSGEIVEHGSVTDVFDAPQHIYTQELLAAIPGSNYATL</sequence>
<keyword evidence="5" id="KW-0547">Nucleotide-binding</keyword>
<dbReference type="CDD" id="cd03257">
    <property type="entry name" value="ABC_NikE_OppD_transporters"/>
    <property type="match status" value="2"/>
</dbReference>
<evidence type="ECO:0000256" key="1">
    <source>
        <dbReference type="ARBA" id="ARBA00004202"/>
    </source>
</evidence>
<evidence type="ECO:0000256" key="2">
    <source>
        <dbReference type="ARBA" id="ARBA00005417"/>
    </source>
</evidence>
<protein>
    <submittedName>
        <fullName evidence="9">Peptide/nickel transport system ATP-binding protein</fullName>
    </submittedName>
</protein>
<dbReference type="PROSITE" id="PS00211">
    <property type="entry name" value="ABC_TRANSPORTER_1"/>
    <property type="match status" value="2"/>
</dbReference>
<evidence type="ECO:0000313" key="9">
    <source>
        <dbReference type="EMBL" id="MBP2372877.1"/>
    </source>
</evidence>
<proteinExistence type="inferred from homology"/>
<dbReference type="InterPro" id="IPR017871">
    <property type="entry name" value="ABC_transporter-like_CS"/>
</dbReference>
<dbReference type="NCBIfam" id="NF007739">
    <property type="entry name" value="PRK10419.1"/>
    <property type="match status" value="2"/>
</dbReference>
<dbReference type="Pfam" id="PF00005">
    <property type="entry name" value="ABC_tran"/>
    <property type="match status" value="2"/>
</dbReference>
<evidence type="ECO:0000259" key="8">
    <source>
        <dbReference type="PROSITE" id="PS50893"/>
    </source>
</evidence>
<dbReference type="Proteomes" id="UP000766570">
    <property type="component" value="Unassembled WGS sequence"/>
</dbReference>